<keyword evidence="2" id="KW-1185">Reference proteome</keyword>
<evidence type="ECO:0000313" key="1">
    <source>
        <dbReference type="EMBL" id="MDQ0147608.1"/>
    </source>
</evidence>
<protein>
    <submittedName>
        <fullName evidence="1">Uncharacterized protein</fullName>
    </submittedName>
</protein>
<dbReference type="RefSeq" id="WP_307362044.1">
    <property type="nucleotide sequence ID" value="NZ_JAUSTB010000015.1"/>
</dbReference>
<proteinExistence type="predicted"/>
<comment type="caution">
    <text evidence="1">The sequence shown here is derived from an EMBL/GenBank/DDBJ whole genome shotgun (WGS) entry which is preliminary data.</text>
</comment>
<dbReference type="AlphaFoldDB" id="A0AAJ1SXE5"/>
<accession>A0AAJ1SXE5</accession>
<reference evidence="1 2" key="1">
    <citation type="submission" date="2023-07" db="EMBL/GenBank/DDBJ databases">
        <title>Sorghum-associated microbial communities from plants grown in Nebraska, USA.</title>
        <authorList>
            <person name="Schachtman D."/>
        </authorList>
    </citation>
    <scope>NUCLEOTIDE SEQUENCE [LARGE SCALE GENOMIC DNA]</scope>
    <source>
        <strain evidence="1 2">DS1001</strain>
    </source>
</reference>
<organism evidence="1 2">
    <name type="scientific">Pseudarthrobacter niigatensis</name>
    <dbReference type="NCBI Taxonomy" id="369935"/>
    <lineage>
        <taxon>Bacteria</taxon>
        <taxon>Bacillati</taxon>
        <taxon>Actinomycetota</taxon>
        <taxon>Actinomycetes</taxon>
        <taxon>Micrococcales</taxon>
        <taxon>Micrococcaceae</taxon>
        <taxon>Pseudarthrobacter</taxon>
    </lineage>
</organism>
<gene>
    <name evidence="1" type="ORF">J2T23_003526</name>
</gene>
<name>A0AAJ1SXE5_9MICC</name>
<evidence type="ECO:0000313" key="2">
    <source>
        <dbReference type="Proteomes" id="UP001239267"/>
    </source>
</evidence>
<dbReference type="EMBL" id="JAUSTB010000015">
    <property type="protein sequence ID" value="MDQ0147608.1"/>
    <property type="molecule type" value="Genomic_DNA"/>
</dbReference>
<sequence length="125" mass="14257">MPAPSPEHAPILREMSEEILKVEPNASFFTWHILEAWVTTKFEFPRVYITALYDDAGQWIGGESFDEPTNKVVAKYQERLGWQSREEGIGFAYSVKEAKEITDVEGTGTLDPEFEGRSGLEMFSY</sequence>
<dbReference type="Proteomes" id="UP001239267">
    <property type="component" value="Unassembled WGS sequence"/>
</dbReference>